<evidence type="ECO:0000313" key="2">
    <source>
        <dbReference type="EMBL" id="GFS02965.1"/>
    </source>
</evidence>
<protein>
    <submittedName>
        <fullName evidence="2">Uncharacterized protein</fullName>
    </submittedName>
</protein>
<gene>
    <name evidence="2" type="ORF">ElyMa_001136400</name>
</gene>
<feature type="region of interest" description="Disordered" evidence="1">
    <location>
        <begin position="88"/>
        <end position="107"/>
    </location>
</feature>
<sequence>MVMYAVTSENGTFGRNRRHVTRSIQQANKQHVMSRDAVDDEADNFDAKVNNSGLPDTSPPLVEVSPSPTIRELSRSLGLTDNVSLRAYSDNTSDMNTPVCSQKRPSS</sequence>
<name>A0AAV4HZE3_9GAST</name>
<comment type="caution">
    <text evidence="2">The sequence shown here is derived from an EMBL/GenBank/DDBJ whole genome shotgun (WGS) entry which is preliminary data.</text>
</comment>
<dbReference type="EMBL" id="BMAT01002256">
    <property type="protein sequence ID" value="GFS02965.1"/>
    <property type="molecule type" value="Genomic_DNA"/>
</dbReference>
<reference evidence="2 3" key="1">
    <citation type="journal article" date="2021" name="Elife">
        <title>Chloroplast acquisition without the gene transfer in kleptoplastic sea slugs, Plakobranchus ocellatus.</title>
        <authorList>
            <person name="Maeda T."/>
            <person name="Takahashi S."/>
            <person name="Yoshida T."/>
            <person name="Shimamura S."/>
            <person name="Takaki Y."/>
            <person name="Nagai Y."/>
            <person name="Toyoda A."/>
            <person name="Suzuki Y."/>
            <person name="Arimoto A."/>
            <person name="Ishii H."/>
            <person name="Satoh N."/>
            <person name="Nishiyama T."/>
            <person name="Hasebe M."/>
            <person name="Maruyama T."/>
            <person name="Minagawa J."/>
            <person name="Obokata J."/>
            <person name="Shigenobu S."/>
        </authorList>
    </citation>
    <scope>NUCLEOTIDE SEQUENCE [LARGE SCALE GENOMIC DNA]</scope>
</reference>
<evidence type="ECO:0000313" key="3">
    <source>
        <dbReference type="Proteomes" id="UP000762676"/>
    </source>
</evidence>
<keyword evidence="3" id="KW-1185">Reference proteome</keyword>
<dbReference type="Proteomes" id="UP000762676">
    <property type="component" value="Unassembled WGS sequence"/>
</dbReference>
<evidence type="ECO:0000256" key="1">
    <source>
        <dbReference type="SAM" id="MobiDB-lite"/>
    </source>
</evidence>
<organism evidence="2 3">
    <name type="scientific">Elysia marginata</name>
    <dbReference type="NCBI Taxonomy" id="1093978"/>
    <lineage>
        <taxon>Eukaryota</taxon>
        <taxon>Metazoa</taxon>
        <taxon>Spiralia</taxon>
        <taxon>Lophotrochozoa</taxon>
        <taxon>Mollusca</taxon>
        <taxon>Gastropoda</taxon>
        <taxon>Heterobranchia</taxon>
        <taxon>Euthyneura</taxon>
        <taxon>Panpulmonata</taxon>
        <taxon>Sacoglossa</taxon>
        <taxon>Placobranchoidea</taxon>
        <taxon>Plakobranchidae</taxon>
        <taxon>Elysia</taxon>
    </lineage>
</organism>
<proteinExistence type="predicted"/>
<dbReference type="AlphaFoldDB" id="A0AAV4HZE3"/>
<feature type="region of interest" description="Disordered" evidence="1">
    <location>
        <begin position="16"/>
        <end position="67"/>
    </location>
</feature>
<accession>A0AAV4HZE3</accession>
<feature type="compositionally biased region" description="Polar residues" evidence="1">
    <location>
        <begin position="22"/>
        <end position="31"/>
    </location>
</feature>